<dbReference type="EMBL" id="FNKD01000001">
    <property type="protein sequence ID" value="SDQ06667.1"/>
    <property type="molecule type" value="Genomic_DNA"/>
</dbReference>
<dbReference type="Proteomes" id="UP000199444">
    <property type="component" value="Unassembled WGS sequence"/>
</dbReference>
<gene>
    <name evidence="1" type="ORF">SAMN05216231_0224</name>
</gene>
<evidence type="ECO:0000313" key="2">
    <source>
        <dbReference type="Proteomes" id="UP000199444"/>
    </source>
</evidence>
<organism evidence="1 2">
    <name type="scientific">Virgibacillus salinus</name>
    <dbReference type="NCBI Taxonomy" id="553311"/>
    <lineage>
        <taxon>Bacteria</taxon>
        <taxon>Bacillati</taxon>
        <taxon>Bacillota</taxon>
        <taxon>Bacilli</taxon>
        <taxon>Bacillales</taxon>
        <taxon>Bacillaceae</taxon>
        <taxon>Virgibacillus</taxon>
    </lineage>
</organism>
<sequence length="125" mass="14742">MLIVPVSNKKEVELVFDLTGEAKGILSYHIRKVKVEIPHYSFQKMNVNLVTEGLRLLSSIDVPYMYENNTHQWIIYPKRVNGFDSIGFLQKTVDIQHHQIMKEIRKHNTDKPMDMDMTMYVDVIY</sequence>
<keyword evidence="2" id="KW-1185">Reference proteome</keyword>
<reference evidence="1 2" key="1">
    <citation type="submission" date="2016-10" db="EMBL/GenBank/DDBJ databases">
        <authorList>
            <person name="de Groot N.N."/>
        </authorList>
    </citation>
    <scope>NUCLEOTIDE SEQUENCE [LARGE SCALE GENOMIC DNA]</scope>
    <source>
        <strain evidence="1 2">CGMCC 1.10449</strain>
    </source>
</reference>
<dbReference type="STRING" id="553311.SAMN05216231_0224"/>
<name>A0A1H0XUR3_9BACI</name>
<dbReference type="AlphaFoldDB" id="A0A1H0XUR3"/>
<protein>
    <submittedName>
        <fullName evidence="1">Uncharacterized protein</fullName>
    </submittedName>
</protein>
<accession>A0A1H0XUR3</accession>
<proteinExistence type="predicted"/>
<evidence type="ECO:0000313" key="1">
    <source>
        <dbReference type="EMBL" id="SDQ06667.1"/>
    </source>
</evidence>
<dbReference type="RefSeq" id="WP_092491126.1">
    <property type="nucleotide sequence ID" value="NZ_FNKD01000001.1"/>
</dbReference>